<reference evidence="2" key="1">
    <citation type="journal article" date="2023" name="Insect Mol. Biol.">
        <title>Genome sequencing provides insights into the evolution of gene families encoding plant cell wall-degrading enzymes in longhorned beetles.</title>
        <authorList>
            <person name="Shin N.R."/>
            <person name="Okamura Y."/>
            <person name="Kirsch R."/>
            <person name="Pauchet Y."/>
        </authorList>
    </citation>
    <scope>NUCLEOTIDE SEQUENCE</scope>
    <source>
        <strain evidence="2">RBIC_L_NR</strain>
    </source>
</reference>
<dbReference type="Gene3D" id="3.30.420.10">
    <property type="entry name" value="Ribonuclease H-like superfamily/Ribonuclease H"/>
    <property type="match status" value="1"/>
</dbReference>
<evidence type="ECO:0000259" key="1">
    <source>
        <dbReference type="Pfam" id="PF03184"/>
    </source>
</evidence>
<dbReference type="EMBL" id="JANEYF010000625">
    <property type="protein sequence ID" value="KAJ8968940.1"/>
    <property type="molecule type" value="Genomic_DNA"/>
</dbReference>
<dbReference type="PANTHER" id="PTHR19303">
    <property type="entry name" value="TRANSPOSON"/>
    <property type="match status" value="1"/>
</dbReference>
<organism evidence="2 3">
    <name type="scientific">Rhamnusium bicolor</name>
    <dbReference type="NCBI Taxonomy" id="1586634"/>
    <lineage>
        <taxon>Eukaryota</taxon>
        <taxon>Metazoa</taxon>
        <taxon>Ecdysozoa</taxon>
        <taxon>Arthropoda</taxon>
        <taxon>Hexapoda</taxon>
        <taxon>Insecta</taxon>
        <taxon>Pterygota</taxon>
        <taxon>Neoptera</taxon>
        <taxon>Endopterygota</taxon>
        <taxon>Coleoptera</taxon>
        <taxon>Polyphaga</taxon>
        <taxon>Cucujiformia</taxon>
        <taxon>Chrysomeloidea</taxon>
        <taxon>Cerambycidae</taxon>
        <taxon>Lepturinae</taxon>
        <taxon>Rhagiini</taxon>
        <taxon>Rhamnusium</taxon>
    </lineage>
</organism>
<dbReference type="InterPro" id="IPR004875">
    <property type="entry name" value="DDE_SF_endonuclease_dom"/>
</dbReference>
<comment type="caution">
    <text evidence="2">The sequence shown here is derived from an EMBL/GenBank/DDBJ whole genome shotgun (WGS) entry which is preliminary data.</text>
</comment>
<evidence type="ECO:0000313" key="3">
    <source>
        <dbReference type="Proteomes" id="UP001162156"/>
    </source>
</evidence>
<keyword evidence="3" id="KW-1185">Reference proteome</keyword>
<dbReference type="InterPro" id="IPR036397">
    <property type="entry name" value="RNaseH_sf"/>
</dbReference>
<proteinExistence type="predicted"/>
<dbReference type="PANTHER" id="PTHR19303:SF74">
    <property type="entry name" value="POGO TRANSPOSABLE ELEMENT WITH KRAB DOMAIN"/>
    <property type="match status" value="1"/>
</dbReference>
<dbReference type="GO" id="GO:0005634">
    <property type="term" value="C:nucleus"/>
    <property type="evidence" value="ECO:0007669"/>
    <property type="project" value="TreeGrafter"/>
</dbReference>
<feature type="domain" description="DDE-1" evidence="1">
    <location>
        <begin position="152"/>
        <end position="287"/>
    </location>
</feature>
<dbReference type="AlphaFoldDB" id="A0AAV8ZRZ0"/>
<evidence type="ECO:0000313" key="2">
    <source>
        <dbReference type="EMBL" id="KAJ8968940.1"/>
    </source>
</evidence>
<dbReference type="Proteomes" id="UP001162156">
    <property type="component" value="Unassembled WGS sequence"/>
</dbReference>
<accession>A0AAV8ZRZ0</accession>
<protein>
    <recommendedName>
        <fullName evidence="1">DDE-1 domain-containing protein</fullName>
    </recommendedName>
</protein>
<gene>
    <name evidence="2" type="ORF">NQ314_002032</name>
</gene>
<dbReference type="Pfam" id="PF03184">
    <property type="entry name" value="DDE_1"/>
    <property type="match status" value="1"/>
</dbReference>
<dbReference type="GO" id="GO:0003677">
    <property type="term" value="F:DNA binding"/>
    <property type="evidence" value="ECO:0007669"/>
    <property type="project" value="TreeGrafter"/>
</dbReference>
<name>A0AAV8ZRZ0_9CUCU</name>
<dbReference type="InterPro" id="IPR050863">
    <property type="entry name" value="CenT-Element_Derived"/>
</dbReference>
<sequence length="312" mass="36084">MNKPGYPSVFSHEEERRFVSCIHSFSEFGFPVTEIELRQIIKTYLNRQGRKIPRIWDNFLGKDWVKSFLNHHKDLTARIASNIKRTRAALHENQMREYKKNLEQTLTDVEPHAIYIYDETNLTDDPGQKKILTKRDLKYPERICNSSNSSNSLMIAGNSAGKLLPPYVVYKSKHLWDTWTENGPPGTLYENTASGWFESRTFADWFITLLLPKLQEKKVVIGDNLSSHINVEILDLCRVNDIHFVCLPPNSTHVTQPLNVAFFGLMKRAWREILSKYIETQMGSRANVLEKQHFSALLRSLMEKIGNNAAES</sequence>